<reference evidence="1 2" key="1">
    <citation type="submission" date="2018-10" db="EMBL/GenBank/DDBJ databases">
        <title>Fifty Aureobasidium pullulans genomes reveal a recombining polyextremotolerant generalist.</title>
        <authorList>
            <person name="Gostincar C."/>
            <person name="Turk M."/>
            <person name="Zajc J."/>
            <person name="Gunde-Cimerman N."/>
        </authorList>
    </citation>
    <scope>NUCLEOTIDE SEQUENCE [LARGE SCALE GENOMIC DNA]</scope>
    <source>
        <strain evidence="1 2">EXF-3844</strain>
    </source>
</reference>
<gene>
    <name evidence="1" type="ORF">D6C90_03592</name>
</gene>
<protein>
    <submittedName>
        <fullName evidence="1">Uncharacterized protein</fullName>
    </submittedName>
</protein>
<sequence length="402" mass="46251">MRYRLLNSSSTHTAHHLLDSVPACHQIHTHAPNNMAYAGEPPSADALFPLDPALADEGDIPLDTDAAMARIEATFDIDPPLSRRHRARDITVRENHLTPDNILTGGDRWVEIYWSNVNLIVPGEKTLIDPRDPEWEDMTENWCTAASNVSGFISMFFKPRQDLSVYNIPMSAEFQAWLSDWRKKGYQEPLGPGDVEGYVVPTQVEIAAHNNQRSLQRVNFQHRMFTDPGVFVHFEILIMWDFNASAPPGEVTWPRVCWENIRFYLDMYELLKVLGHPDRLKCHFMYKDIRQGRYTQTPRSKREIDNDSILGRQWRSIIHRALADYRAHLDLVAIPGSGAGPIDVAQDLIAIKAEKRIRRTWNAHRASNRGQVKFWMCDAFHAPRSLREEDPDIAAWLTRRAQ</sequence>
<evidence type="ECO:0000313" key="1">
    <source>
        <dbReference type="EMBL" id="THZ49008.1"/>
    </source>
</evidence>
<dbReference type="Proteomes" id="UP000310121">
    <property type="component" value="Unassembled WGS sequence"/>
</dbReference>
<accession>A0A4S9VCL3</accession>
<dbReference type="AlphaFoldDB" id="A0A4S9VCL3"/>
<organism evidence="1 2">
    <name type="scientific">Aureobasidium pullulans</name>
    <name type="common">Black yeast</name>
    <name type="synonym">Pullularia pullulans</name>
    <dbReference type="NCBI Taxonomy" id="5580"/>
    <lineage>
        <taxon>Eukaryota</taxon>
        <taxon>Fungi</taxon>
        <taxon>Dikarya</taxon>
        <taxon>Ascomycota</taxon>
        <taxon>Pezizomycotina</taxon>
        <taxon>Dothideomycetes</taxon>
        <taxon>Dothideomycetidae</taxon>
        <taxon>Dothideales</taxon>
        <taxon>Saccotheciaceae</taxon>
        <taxon>Aureobasidium</taxon>
    </lineage>
</organism>
<proteinExistence type="predicted"/>
<dbReference type="EMBL" id="QZBN01000249">
    <property type="protein sequence ID" value="THZ49008.1"/>
    <property type="molecule type" value="Genomic_DNA"/>
</dbReference>
<name>A0A4S9VCL3_AURPU</name>
<evidence type="ECO:0000313" key="2">
    <source>
        <dbReference type="Proteomes" id="UP000310121"/>
    </source>
</evidence>
<comment type="caution">
    <text evidence="1">The sequence shown here is derived from an EMBL/GenBank/DDBJ whole genome shotgun (WGS) entry which is preliminary data.</text>
</comment>